<comment type="caution">
    <text evidence="6">The sequence shown here is derived from an EMBL/GenBank/DDBJ whole genome shotgun (WGS) entry which is preliminary data.</text>
</comment>
<comment type="similarity">
    <text evidence="2">Belongs to the LemA family.</text>
</comment>
<dbReference type="PANTHER" id="PTHR34478:SF2">
    <property type="entry name" value="MEMBRANE PROTEIN"/>
    <property type="match status" value="1"/>
</dbReference>
<keyword evidence="7" id="KW-1185">Reference proteome</keyword>
<dbReference type="InterPro" id="IPR007156">
    <property type="entry name" value="MamQ_LemA"/>
</dbReference>
<organism evidence="6 7">
    <name type="scientific">Pseudonocardia xishanensis</name>
    <dbReference type="NCBI Taxonomy" id="630995"/>
    <lineage>
        <taxon>Bacteria</taxon>
        <taxon>Bacillati</taxon>
        <taxon>Actinomycetota</taxon>
        <taxon>Actinomycetes</taxon>
        <taxon>Pseudonocardiales</taxon>
        <taxon>Pseudonocardiaceae</taxon>
        <taxon>Pseudonocardia</taxon>
    </lineage>
</organism>
<sequence>MTTLLVVLLIMVTLVAALVVFYNRLVTSRNAVDNAWAQIDVQLRRRHELIPNLVETVKGYAAHERQTLEAVTAARAVAVSATGPAEQAAAENALTGALRSLFAVAEAYPQLQAGRNFSALQGELSDTENRIAYSRQYYNDAVLGYNNAVQTVPTTIVAGITGFRVREYFAAPDEERGPVQVRF</sequence>
<keyword evidence="4" id="KW-1133">Transmembrane helix</keyword>
<evidence type="ECO:0000256" key="4">
    <source>
        <dbReference type="ARBA" id="ARBA00022989"/>
    </source>
</evidence>
<evidence type="ECO:0000256" key="5">
    <source>
        <dbReference type="ARBA" id="ARBA00023136"/>
    </source>
</evidence>
<dbReference type="RefSeq" id="WP_345414702.1">
    <property type="nucleotide sequence ID" value="NZ_BAABGT010000025.1"/>
</dbReference>
<dbReference type="SUPFAM" id="SSF140478">
    <property type="entry name" value="LemA-like"/>
    <property type="match status" value="1"/>
</dbReference>
<gene>
    <name evidence="6" type="ORF">GCM10023175_18340</name>
</gene>
<evidence type="ECO:0000313" key="7">
    <source>
        <dbReference type="Proteomes" id="UP001501598"/>
    </source>
</evidence>
<evidence type="ECO:0000256" key="1">
    <source>
        <dbReference type="ARBA" id="ARBA00004167"/>
    </source>
</evidence>
<dbReference type="InterPro" id="IPR023353">
    <property type="entry name" value="LemA-like_dom_sf"/>
</dbReference>
<dbReference type="PANTHER" id="PTHR34478">
    <property type="entry name" value="PROTEIN LEMA"/>
    <property type="match status" value="1"/>
</dbReference>
<keyword evidence="3" id="KW-0812">Transmembrane</keyword>
<protein>
    <submittedName>
        <fullName evidence="6">LemA family protein</fullName>
    </submittedName>
</protein>
<keyword evidence="5" id="KW-0472">Membrane</keyword>
<name>A0ABP8RN25_9PSEU</name>
<evidence type="ECO:0000256" key="2">
    <source>
        <dbReference type="ARBA" id="ARBA00008854"/>
    </source>
</evidence>
<evidence type="ECO:0000313" key="6">
    <source>
        <dbReference type="EMBL" id="GAA4542660.1"/>
    </source>
</evidence>
<evidence type="ECO:0000256" key="3">
    <source>
        <dbReference type="ARBA" id="ARBA00022692"/>
    </source>
</evidence>
<proteinExistence type="inferred from homology"/>
<dbReference type="EMBL" id="BAABGT010000025">
    <property type="protein sequence ID" value="GAA4542660.1"/>
    <property type="molecule type" value="Genomic_DNA"/>
</dbReference>
<accession>A0ABP8RN25</accession>
<dbReference type="Gene3D" id="1.20.1440.20">
    <property type="entry name" value="LemA-like domain"/>
    <property type="match status" value="1"/>
</dbReference>
<reference evidence="7" key="1">
    <citation type="journal article" date="2019" name="Int. J. Syst. Evol. Microbiol.">
        <title>The Global Catalogue of Microorganisms (GCM) 10K type strain sequencing project: providing services to taxonomists for standard genome sequencing and annotation.</title>
        <authorList>
            <consortium name="The Broad Institute Genomics Platform"/>
            <consortium name="The Broad Institute Genome Sequencing Center for Infectious Disease"/>
            <person name="Wu L."/>
            <person name="Ma J."/>
        </authorList>
    </citation>
    <scope>NUCLEOTIDE SEQUENCE [LARGE SCALE GENOMIC DNA]</scope>
    <source>
        <strain evidence="7">JCM 17906</strain>
    </source>
</reference>
<dbReference type="Proteomes" id="UP001501598">
    <property type="component" value="Unassembled WGS sequence"/>
</dbReference>
<comment type="subcellular location">
    <subcellularLocation>
        <location evidence="1">Membrane</location>
        <topology evidence="1">Single-pass membrane protein</topology>
    </subcellularLocation>
</comment>
<dbReference type="Pfam" id="PF04011">
    <property type="entry name" value="LemA"/>
    <property type="match status" value="1"/>
</dbReference>